<protein>
    <submittedName>
        <fullName evidence="2">Uncharacterized protein</fullName>
    </submittedName>
</protein>
<sequence length="404" mass="44150">MKISALALSAVAILPRHIAAQTSCLGGSSFTVLYEGSCSYADLVERIAEEVTNDPTCTNTATQETNLLLSLSADATATAGAEAVHILCATAAAAEKDTFFPWGDITGHGEQFDKQYFDGNTFWNEEYETEVYNRVPYIQGASSNRLDIDARNVDDVYETVAEVGGIEFPDWMSNFAECDLHAVMCCWTADRQAGDNNGNCARPYDTNCVDADPGDNTDVCYVDMSRSSGSVHVDAGFALYDGDNDAGEGAAHCHGFAWANDETDPVSRYIGNNLFYVSMSDHMHDRGYVRNFPGAPMCACVDKMPVVTRSDCTQIDATETWSVDYDPSTGLSFELYAEYGVEIEFNSCQGGRGNDLEAHFKRLKNQGKVTQEQYDTLRETIVGNGNCPTARNKFVETMGFEVDA</sequence>
<accession>A0A7S2DZL5</accession>
<evidence type="ECO:0000256" key="1">
    <source>
        <dbReference type="SAM" id="SignalP"/>
    </source>
</evidence>
<organism evidence="2">
    <name type="scientific">Helicotheca tamesis</name>
    <dbReference type="NCBI Taxonomy" id="374047"/>
    <lineage>
        <taxon>Eukaryota</taxon>
        <taxon>Sar</taxon>
        <taxon>Stramenopiles</taxon>
        <taxon>Ochrophyta</taxon>
        <taxon>Bacillariophyta</taxon>
        <taxon>Mediophyceae</taxon>
        <taxon>Lithodesmiophycidae</taxon>
        <taxon>Lithodesmiales</taxon>
        <taxon>Lithodesmiaceae</taxon>
        <taxon>Helicotheca</taxon>
    </lineage>
</organism>
<feature type="chain" id="PRO_5030658244" evidence="1">
    <location>
        <begin position="21"/>
        <end position="404"/>
    </location>
</feature>
<feature type="signal peptide" evidence="1">
    <location>
        <begin position="1"/>
        <end position="20"/>
    </location>
</feature>
<name>A0A7S2DZL5_9STRA</name>
<dbReference type="AlphaFoldDB" id="A0A7S2DZL5"/>
<proteinExistence type="predicted"/>
<keyword evidence="1" id="KW-0732">Signal</keyword>
<gene>
    <name evidence="2" type="ORF">HTAM1171_LOCUS439</name>
</gene>
<reference evidence="2" key="1">
    <citation type="submission" date="2021-01" db="EMBL/GenBank/DDBJ databases">
        <authorList>
            <person name="Corre E."/>
            <person name="Pelletier E."/>
            <person name="Niang G."/>
            <person name="Scheremetjew M."/>
            <person name="Finn R."/>
            <person name="Kale V."/>
            <person name="Holt S."/>
            <person name="Cochrane G."/>
            <person name="Meng A."/>
            <person name="Brown T."/>
            <person name="Cohen L."/>
        </authorList>
    </citation>
    <scope>NUCLEOTIDE SEQUENCE</scope>
    <source>
        <strain evidence="2">CCMP826</strain>
    </source>
</reference>
<dbReference type="EMBL" id="HBGV01000637">
    <property type="protein sequence ID" value="CAD9466989.1"/>
    <property type="molecule type" value="Transcribed_RNA"/>
</dbReference>
<evidence type="ECO:0000313" key="2">
    <source>
        <dbReference type="EMBL" id="CAD9466989.1"/>
    </source>
</evidence>